<dbReference type="EMBL" id="CP012109">
    <property type="protein sequence ID" value="AKQ68752.1"/>
    <property type="molecule type" value="Genomic_DNA"/>
</dbReference>
<dbReference type="Proteomes" id="UP000009026">
    <property type="component" value="Chromosome"/>
</dbReference>
<name>A0A0H4XKH5_9BACT</name>
<sequence>MPLLVCCRPCTSWRHPTPATRGGEQPSMFHDASAKRLRALGSRAV</sequence>
<dbReference type="AlphaFoldDB" id="A0A0H4XKH5"/>
<evidence type="ECO:0000313" key="2">
    <source>
        <dbReference type="Proteomes" id="UP000009026"/>
    </source>
</evidence>
<dbReference type="PATRIC" id="fig|1297742.4.peg.5761"/>
<protein>
    <submittedName>
        <fullName evidence="1">Uncharacterized protein</fullName>
    </submittedName>
</protein>
<dbReference type="KEGG" id="mym:A176_005664"/>
<gene>
    <name evidence="1" type="ORF">A176_005664</name>
</gene>
<evidence type="ECO:0000313" key="1">
    <source>
        <dbReference type="EMBL" id="AKQ68752.1"/>
    </source>
</evidence>
<reference evidence="1 2" key="1">
    <citation type="journal article" date="2016" name="PLoS ONE">
        <title>Complete Genome Sequence and Comparative Genomics of a Novel Myxobacterium Myxococcus hansupus.</title>
        <authorList>
            <person name="Sharma G."/>
            <person name="Narwani T."/>
            <person name="Subramanian S."/>
        </authorList>
    </citation>
    <scope>NUCLEOTIDE SEQUENCE [LARGE SCALE GENOMIC DNA]</scope>
    <source>
        <strain evidence="2">mixupus</strain>
    </source>
</reference>
<proteinExistence type="predicted"/>
<keyword evidence="2" id="KW-1185">Reference proteome</keyword>
<accession>A0A0H4XKH5</accession>
<organism evidence="1 2">
    <name type="scientific">Pseudomyxococcus hansupus</name>
    <dbReference type="NCBI Taxonomy" id="1297742"/>
    <lineage>
        <taxon>Bacteria</taxon>
        <taxon>Pseudomonadati</taxon>
        <taxon>Myxococcota</taxon>
        <taxon>Myxococcia</taxon>
        <taxon>Myxococcales</taxon>
        <taxon>Cystobacterineae</taxon>
        <taxon>Myxococcaceae</taxon>
        <taxon>Pseudomyxococcus</taxon>
    </lineage>
</organism>